<keyword evidence="10" id="KW-1185">Reference proteome</keyword>
<feature type="repeat" description="TPR" evidence="5">
    <location>
        <begin position="876"/>
        <end position="909"/>
    </location>
</feature>
<dbReference type="Pfam" id="PF00486">
    <property type="entry name" value="Trans_reg_C"/>
    <property type="match status" value="1"/>
</dbReference>
<protein>
    <submittedName>
        <fullName evidence="9">DNA-binding SARP family transcriptional activator</fullName>
    </submittedName>
</protein>
<dbReference type="PROSITE" id="PS50005">
    <property type="entry name" value="TPR"/>
    <property type="match status" value="2"/>
</dbReference>
<comment type="caution">
    <text evidence="9">The sequence shown here is derived from an EMBL/GenBank/DDBJ whole genome shotgun (WGS) entry which is preliminary data.</text>
</comment>
<evidence type="ECO:0000313" key="9">
    <source>
        <dbReference type="EMBL" id="TQM78214.1"/>
    </source>
</evidence>
<gene>
    <name evidence="9" type="ORF">FHX81_0474</name>
</gene>
<evidence type="ECO:0000256" key="2">
    <source>
        <dbReference type="ARBA" id="ARBA00023015"/>
    </source>
</evidence>
<evidence type="ECO:0000256" key="5">
    <source>
        <dbReference type="PROSITE-ProRule" id="PRU00339"/>
    </source>
</evidence>
<dbReference type="CDD" id="cd15831">
    <property type="entry name" value="BTAD"/>
    <property type="match status" value="1"/>
</dbReference>
<dbReference type="PANTHER" id="PTHR35807">
    <property type="entry name" value="TRANSCRIPTIONAL REGULATOR REDD-RELATED"/>
    <property type="match status" value="1"/>
</dbReference>
<evidence type="ECO:0000256" key="3">
    <source>
        <dbReference type="ARBA" id="ARBA00023125"/>
    </source>
</evidence>
<organism evidence="9 10">
    <name type="scientific">Saccharothrix saharensis</name>
    <dbReference type="NCBI Taxonomy" id="571190"/>
    <lineage>
        <taxon>Bacteria</taxon>
        <taxon>Bacillati</taxon>
        <taxon>Actinomycetota</taxon>
        <taxon>Actinomycetes</taxon>
        <taxon>Pseudonocardiales</taxon>
        <taxon>Pseudonocardiaceae</taxon>
        <taxon>Saccharothrix</taxon>
    </lineage>
</organism>
<keyword evidence="2" id="KW-0805">Transcription regulation</keyword>
<dbReference type="RefSeq" id="WP_342787158.1">
    <property type="nucleotide sequence ID" value="NZ_VFPP01000001.1"/>
</dbReference>
<dbReference type="InterPro" id="IPR036388">
    <property type="entry name" value="WH-like_DNA-bd_sf"/>
</dbReference>
<dbReference type="GO" id="GO:0043531">
    <property type="term" value="F:ADP binding"/>
    <property type="evidence" value="ECO:0007669"/>
    <property type="project" value="InterPro"/>
</dbReference>
<feature type="compositionally biased region" description="Low complexity" evidence="7">
    <location>
        <begin position="245"/>
        <end position="258"/>
    </location>
</feature>
<dbReference type="InterPro" id="IPR016032">
    <property type="entry name" value="Sig_transdc_resp-reg_C-effctor"/>
</dbReference>
<keyword evidence="4" id="KW-0804">Transcription</keyword>
<dbReference type="Gene3D" id="1.10.10.10">
    <property type="entry name" value="Winged helix-like DNA-binding domain superfamily/Winged helix DNA-binding domain"/>
    <property type="match status" value="1"/>
</dbReference>
<dbReference type="Gene3D" id="3.40.50.300">
    <property type="entry name" value="P-loop containing nucleotide triphosphate hydrolases"/>
    <property type="match status" value="1"/>
</dbReference>
<dbReference type="InterPro" id="IPR019734">
    <property type="entry name" value="TPR_rpt"/>
</dbReference>
<evidence type="ECO:0000256" key="1">
    <source>
        <dbReference type="ARBA" id="ARBA00005820"/>
    </source>
</evidence>
<reference evidence="9 10" key="1">
    <citation type="submission" date="2019-06" db="EMBL/GenBank/DDBJ databases">
        <title>Sequencing the genomes of 1000 actinobacteria strains.</title>
        <authorList>
            <person name="Klenk H.-P."/>
        </authorList>
    </citation>
    <scope>NUCLEOTIDE SEQUENCE [LARGE SCALE GENOMIC DNA]</scope>
    <source>
        <strain evidence="9 10">DSM 45456</strain>
    </source>
</reference>
<proteinExistence type="inferred from homology"/>
<accession>A0A543J5U4</accession>
<evidence type="ECO:0000256" key="6">
    <source>
        <dbReference type="PROSITE-ProRule" id="PRU01091"/>
    </source>
</evidence>
<dbReference type="Gene3D" id="1.25.40.10">
    <property type="entry name" value="Tetratricopeptide repeat domain"/>
    <property type="match status" value="3"/>
</dbReference>
<name>A0A543J5U4_9PSEU</name>
<dbReference type="EMBL" id="VFPP01000001">
    <property type="protein sequence ID" value="TQM78214.1"/>
    <property type="molecule type" value="Genomic_DNA"/>
</dbReference>
<feature type="region of interest" description="Disordered" evidence="7">
    <location>
        <begin position="245"/>
        <end position="279"/>
    </location>
</feature>
<dbReference type="SMART" id="SM00862">
    <property type="entry name" value="Trans_reg_C"/>
    <property type="match status" value="1"/>
</dbReference>
<dbReference type="Pfam" id="PF13424">
    <property type="entry name" value="TPR_12"/>
    <property type="match status" value="1"/>
</dbReference>
<dbReference type="InterPro" id="IPR051677">
    <property type="entry name" value="AfsR-DnrI-RedD_regulator"/>
</dbReference>
<feature type="repeat" description="TPR" evidence="5">
    <location>
        <begin position="716"/>
        <end position="749"/>
    </location>
</feature>
<dbReference type="GO" id="GO:0000160">
    <property type="term" value="P:phosphorelay signal transduction system"/>
    <property type="evidence" value="ECO:0007669"/>
    <property type="project" value="InterPro"/>
</dbReference>
<feature type="domain" description="OmpR/PhoB-type" evidence="8">
    <location>
        <begin position="1"/>
        <end position="97"/>
    </location>
</feature>
<dbReference type="SUPFAM" id="SSF52540">
    <property type="entry name" value="P-loop containing nucleoside triphosphate hydrolases"/>
    <property type="match status" value="1"/>
</dbReference>
<evidence type="ECO:0000259" key="8">
    <source>
        <dbReference type="PROSITE" id="PS51755"/>
    </source>
</evidence>
<dbReference type="InterPro" id="IPR011990">
    <property type="entry name" value="TPR-like_helical_dom_sf"/>
</dbReference>
<dbReference type="Pfam" id="PF13374">
    <property type="entry name" value="TPR_10"/>
    <property type="match status" value="1"/>
</dbReference>
<evidence type="ECO:0000313" key="10">
    <source>
        <dbReference type="Proteomes" id="UP000316628"/>
    </source>
</evidence>
<dbReference type="GO" id="GO:0006355">
    <property type="term" value="P:regulation of DNA-templated transcription"/>
    <property type="evidence" value="ECO:0007669"/>
    <property type="project" value="InterPro"/>
</dbReference>
<dbReference type="SUPFAM" id="SSF48452">
    <property type="entry name" value="TPR-like"/>
    <property type="match status" value="3"/>
</dbReference>
<sequence>MEADRRVVVGVLGEVEMWLDDRPQPVGHARQRSVLAVLAAEANRVVPVDSLIDRVWGERPPNTARSVLRVYLTHLRRALATSRATVTRHGSGYVLATELDTVDLHRFRWLFASARGQEDPQRALTVVEEALALWRGEPLAELDTAWAQAVRERLRRERAAAETDRIDWALACGRHRQVLPELTARAEAEPLDERVTGQVMLALYRAGRQADALAHYQRTRQHLVEELGIDPGPALHQLHQRILTSDPTLSPTNTTTTTVGAPSLMVPRQLPAPPRRFTGRTDHLTVLNAALDRRGTGVIFAIGGAGGIGKTWLVLAWAHRHLDRFPDGQLFVDLRGFSPDGTPTDPAVAVRGFLDALGVPPDRIPVDPQAQAALYRSLVAEKRMLIVLDNAATTEQVMPLLPGGTTCTVLVTSRHRLHGLTARHGAHPLPLGVLTDAESHALLVAILGADRIADDAHFTAELIALCAGFPLALGLVAARAQPDLPLAEAVSELRESGLDALDADDPTASLPAVLSWSLRHLTDTQRTAFALLGIAPGPDIGLPAATSLTGLPDREARIVLRALADVSLLDHTSGGRYAMHDLVRAYATTIAHDLPEPVRGAALDRVVDFYLHTTYAADRLLFPQLHQIRLDPPTSGGHSQPLADRSAAFAWLDAEHRHLLAAQHVAATEHRHHIVWQLASALTTFHLRRGHRHDNLTVWRTALNATAHLPDPNALVLSHRRLGRAYADMGRHEEADRHLVQALALAEHHDDPSQQAQAHGELSWALYVRANGQQALEHAKSALEIHNALDQQAWKAHALNMVAWLSAHLGEYDTARKHCQTALALHRSQHDLFGEANIQDVSGWIDHQTGQHNQAVDHYQQALTLFHRLGHTTAATDVLEHLGHPYSALGQHDEALTVWREALELYRQQGREADAERVQRQLADLHNTR</sequence>
<keyword evidence="3 6" id="KW-0238">DNA-binding</keyword>
<dbReference type="AlphaFoldDB" id="A0A543J5U4"/>
<evidence type="ECO:0000256" key="7">
    <source>
        <dbReference type="SAM" id="MobiDB-lite"/>
    </source>
</evidence>
<comment type="similarity">
    <text evidence="1">Belongs to the AfsR/DnrI/RedD regulatory family.</text>
</comment>
<dbReference type="SUPFAM" id="SSF46894">
    <property type="entry name" value="C-terminal effector domain of the bipartite response regulators"/>
    <property type="match status" value="1"/>
</dbReference>
<dbReference type="PRINTS" id="PR00364">
    <property type="entry name" value="DISEASERSIST"/>
</dbReference>
<dbReference type="Pfam" id="PF13176">
    <property type="entry name" value="TPR_7"/>
    <property type="match status" value="1"/>
</dbReference>
<dbReference type="Pfam" id="PF03704">
    <property type="entry name" value="BTAD"/>
    <property type="match status" value="1"/>
</dbReference>
<dbReference type="SMART" id="SM00028">
    <property type="entry name" value="TPR"/>
    <property type="match status" value="5"/>
</dbReference>
<dbReference type="SMART" id="SM01043">
    <property type="entry name" value="BTAD"/>
    <property type="match status" value="1"/>
</dbReference>
<keyword evidence="5" id="KW-0802">TPR repeat</keyword>
<dbReference type="PANTHER" id="PTHR35807:SF1">
    <property type="entry name" value="TRANSCRIPTIONAL REGULATOR REDD"/>
    <property type="match status" value="1"/>
</dbReference>
<dbReference type="PROSITE" id="PS51755">
    <property type="entry name" value="OMPR_PHOB"/>
    <property type="match status" value="1"/>
</dbReference>
<dbReference type="InterPro" id="IPR005158">
    <property type="entry name" value="BTAD"/>
</dbReference>
<evidence type="ECO:0000256" key="4">
    <source>
        <dbReference type="ARBA" id="ARBA00023163"/>
    </source>
</evidence>
<feature type="DNA-binding region" description="OmpR/PhoB-type" evidence="6">
    <location>
        <begin position="1"/>
        <end position="97"/>
    </location>
</feature>
<dbReference type="GO" id="GO:0003677">
    <property type="term" value="F:DNA binding"/>
    <property type="evidence" value="ECO:0007669"/>
    <property type="project" value="UniProtKB-UniRule"/>
</dbReference>
<dbReference type="Proteomes" id="UP000316628">
    <property type="component" value="Unassembled WGS sequence"/>
</dbReference>
<dbReference type="InterPro" id="IPR001867">
    <property type="entry name" value="OmpR/PhoB-type_DNA-bd"/>
</dbReference>
<dbReference type="InterPro" id="IPR027417">
    <property type="entry name" value="P-loop_NTPase"/>
</dbReference>